<dbReference type="Proteomes" id="UP001519311">
    <property type="component" value="Unassembled WGS sequence"/>
</dbReference>
<evidence type="ECO:0000313" key="1">
    <source>
        <dbReference type="EMBL" id="MBP2358433.1"/>
    </source>
</evidence>
<comment type="caution">
    <text evidence="1">The sequence shown here is derived from an EMBL/GenBank/DDBJ whole genome shotgun (WGS) entry which is preliminary data.</text>
</comment>
<dbReference type="GeneID" id="97345456"/>
<gene>
    <name evidence="1" type="ORF">JOF59_000833</name>
</gene>
<keyword evidence="2" id="KW-1185">Reference proteome</keyword>
<dbReference type="EMBL" id="JAGINS010000001">
    <property type="protein sequence ID" value="MBP2358433.1"/>
    <property type="molecule type" value="Genomic_DNA"/>
</dbReference>
<evidence type="ECO:0000313" key="2">
    <source>
        <dbReference type="Proteomes" id="UP001519311"/>
    </source>
</evidence>
<sequence>MPSRAMYCYTCGSDEEHRSLTVTEKDWLKNRTGRRGVEEFFMCKAPECRNLRTGFNKHPFDPVIRVPLPD</sequence>
<organism evidence="1 2">
    <name type="scientific">Streptomyces clavifer</name>
    <dbReference type="NCBI Taxonomy" id="68188"/>
    <lineage>
        <taxon>Bacteria</taxon>
        <taxon>Bacillati</taxon>
        <taxon>Actinomycetota</taxon>
        <taxon>Actinomycetes</taxon>
        <taxon>Kitasatosporales</taxon>
        <taxon>Streptomycetaceae</taxon>
        <taxon>Streptomyces</taxon>
    </lineage>
</organism>
<reference evidence="1 2" key="1">
    <citation type="submission" date="2021-03" db="EMBL/GenBank/DDBJ databases">
        <title>Sequencing the genomes of 1000 actinobacteria strains.</title>
        <authorList>
            <person name="Klenk H.-P."/>
        </authorList>
    </citation>
    <scope>NUCLEOTIDE SEQUENCE [LARGE SCALE GENOMIC DNA]</scope>
    <source>
        <strain evidence="1 2">DSM 40843</strain>
    </source>
</reference>
<name>A0ABS4V3P8_9ACTN</name>
<proteinExistence type="predicted"/>
<accession>A0ABS4V3P8</accession>
<protein>
    <submittedName>
        <fullName evidence="1">Uncharacterized protein</fullName>
    </submittedName>
</protein>
<dbReference type="RefSeq" id="WP_056789593.1">
    <property type="nucleotide sequence ID" value="NZ_BMWJ01000012.1"/>
</dbReference>